<organism evidence="2 3">
    <name type="scientific">Colletotrichum destructivum</name>
    <dbReference type="NCBI Taxonomy" id="34406"/>
    <lineage>
        <taxon>Eukaryota</taxon>
        <taxon>Fungi</taxon>
        <taxon>Dikarya</taxon>
        <taxon>Ascomycota</taxon>
        <taxon>Pezizomycotina</taxon>
        <taxon>Sordariomycetes</taxon>
        <taxon>Hypocreomycetidae</taxon>
        <taxon>Glomerellales</taxon>
        <taxon>Glomerellaceae</taxon>
        <taxon>Colletotrichum</taxon>
        <taxon>Colletotrichum destructivum species complex</taxon>
    </lineage>
</organism>
<dbReference type="AlphaFoldDB" id="A0AAX4I977"/>
<protein>
    <submittedName>
        <fullName evidence="2">Uncharacterized protein</fullName>
    </submittedName>
</protein>
<evidence type="ECO:0000313" key="2">
    <source>
        <dbReference type="EMBL" id="WQF79646.1"/>
    </source>
</evidence>
<keyword evidence="1" id="KW-0472">Membrane</keyword>
<keyword evidence="1" id="KW-0812">Transmembrane</keyword>
<reference evidence="3" key="1">
    <citation type="journal article" date="2023" name="bioRxiv">
        <title>Complete genome of the Medicago anthracnose fungus, Colletotrichum destructivum, reveals a mini-chromosome-like region within a core chromosome.</title>
        <authorList>
            <person name="Lapalu N."/>
            <person name="Simon A."/>
            <person name="Lu A."/>
            <person name="Plaumann P.-L."/>
            <person name="Amselem J."/>
            <person name="Pigne S."/>
            <person name="Auger A."/>
            <person name="Koch C."/>
            <person name="Dallery J.-F."/>
            <person name="O'Connell R.J."/>
        </authorList>
    </citation>
    <scope>NUCLEOTIDE SEQUENCE [LARGE SCALE GENOMIC DNA]</scope>
    <source>
        <strain evidence="3">CBS 520.97</strain>
    </source>
</reference>
<feature type="transmembrane region" description="Helical" evidence="1">
    <location>
        <begin position="6"/>
        <end position="25"/>
    </location>
</feature>
<keyword evidence="3" id="KW-1185">Reference proteome</keyword>
<name>A0AAX4I977_9PEZI</name>
<dbReference type="Proteomes" id="UP001322277">
    <property type="component" value="Chromosome 3"/>
</dbReference>
<dbReference type="EMBL" id="CP137307">
    <property type="protein sequence ID" value="WQF79646.1"/>
    <property type="molecule type" value="Genomic_DNA"/>
</dbReference>
<accession>A0AAX4I977</accession>
<keyword evidence="1" id="KW-1133">Transmembrane helix</keyword>
<dbReference type="GeneID" id="87941163"/>
<gene>
    <name evidence="2" type="ORF">CDEST_04660</name>
</gene>
<sequence>MYEIYPIAIAISPLQCVLLVIGSGMRWKLREPINETAALFATDDKNGNGVWAACTVCYS</sequence>
<evidence type="ECO:0000313" key="3">
    <source>
        <dbReference type="Proteomes" id="UP001322277"/>
    </source>
</evidence>
<evidence type="ECO:0000256" key="1">
    <source>
        <dbReference type="SAM" id="Phobius"/>
    </source>
</evidence>
<proteinExistence type="predicted"/>
<dbReference type="KEGG" id="cdet:87941163"/>
<dbReference type="RefSeq" id="XP_062776870.1">
    <property type="nucleotide sequence ID" value="XM_062920819.1"/>
</dbReference>